<keyword evidence="1" id="KW-0472">Membrane</keyword>
<dbReference type="Proteomes" id="UP001056756">
    <property type="component" value="Chromosome"/>
</dbReference>
<name>A0A9J6ZIJ4_9BACL</name>
<keyword evidence="1" id="KW-1133">Transmembrane helix</keyword>
<sequence>MPVLLRISLIVVIIFGVSSFAWFLLGATAYFQRGMDIIGTVYLVGPGILVLLLVILFSILLIKGWTPTSKEDYAGLSIGLIFSVLVSATLIQSVITNGWANEKIESDTLKVTADQKYEYRVDLINLFQRNSNARLYLKDVGSQEEMYIATEIQSRKIVGLSVSKINHWVKLEPTDNSSLYILHTTAALGIPLEKYEINIETRTSIKLE</sequence>
<feature type="transmembrane region" description="Helical" evidence="1">
    <location>
        <begin position="7"/>
        <end position="31"/>
    </location>
</feature>
<keyword evidence="1" id="KW-0812">Transmembrane</keyword>
<evidence type="ECO:0000313" key="3">
    <source>
        <dbReference type="Proteomes" id="UP001056756"/>
    </source>
</evidence>
<protein>
    <submittedName>
        <fullName evidence="2">Uncharacterized protein</fullName>
    </submittedName>
</protein>
<dbReference type="AlphaFoldDB" id="A0A9J6ZIJ4"/>
<feature type="transmembrane region" description="Helical" evidence="1">
    <location>
        <begin position="73"/>
        <end position="95"/>
    </location>
</feature>
<accession>A0A9J6ZIJ4</accession>
<organism evidence="2 3">
    <name type="scientific">Candidatus Pristimantibacillus lignocellulolyticus</name>
    <dbReference type="NCBI Taxonomy" id="2994561"/>
    <lineage>
        <taxon>Bacteria</taxon>
        <taxon>Bacillati</taxon>
        <taxon>Bacillota</taxon>
        <taxon>Bacilli</taxon>
        <taxon>Bacillales</taxon>
        <taxon>Paenibacillaceae</taxon>
        <taxon>Candidatus Pristimantibacillus</taxon>
    </lineage>
</organism>
<dbReference type="KEGG" id="plig:NAG76_04690"/>
<proteinExistence type="predicted"/>
<dbReference type="EMBL" id="CP097899">
    <property type="protein sequence ID" value="URN95545.1"/>
    <property type="molecule type" value="Genomic_DNA"/>
</dbReference>
<reference evidence="2" key="1">
    <citation type="submission" date="2022-05" db="EMBL/GenBank/DDBJ databases">
        <title>Novel bacterial taxa in a minimal lignocellulolytic consortium and its capacity to transform plastics disclosed by genome-resolved metagenomics.</title>
        <authorList>
            <person name="Rodriguez C.A.D."/>
            <person name="Diaz-Garcia L."/>
            <person name="Herrera K."/>
            <person name="Tarazona N.A."/>
            <person name="Sproer C."/>
            <person name="Overmann J."/>
            <person name="Jimenez D.J."/>
        </authorList>
    </citation>
    <scope>NUCLEOTIDE SEQUENCE</scope>
    <source>
        <strain evidence="2">MAG5</strain>
    </source>
</reference>
<gene>
    <name evidence="2" type="ORF">NAG76_04690</name>
</gene>
<feature type="transmembrane region" description="Helical" evidence="1">
    <location>
        <begin position="37"/>
        <end position="61"/>
    </location>
</feature>
<evidence type="ECO:0000313" key="2">
    <source>
        <dbReference type="EMBL" id="URN95545.1"/>
    </source>
</evidence>
<evidence type="ECO:0000256" key="1">
    <source>
        <dbReference type="SAM" id="Phobius"/>
    </source>
</evidence>